<dbReference type="EMBL" id="VSSQ01004009">
    <property type="protein sequence ID" value="MPM23351.1"/>
    <property type="molecule type" value="Genomic_DNA"/>
</dbReference>
<feature type="transmembrane region" description="Helical" evidence="1">
    <location>
        <begin position="7"/>
        <end position="29"/>
    </location>
</feature>
<accession>A0A644Y5X1</accession>
<protein>
    <submittedName>
        <fullName evidence="2">Uncharacterized protein</fullName>
    </submittedName>
</protein>
<dbReference type="AlphaFoldDB" id="A0A644Y5X1"/>
<keyword evidence="1" id="KW-0472">Membrane</keyword>
<comment type="caution">
    <text evidence="2">The sequence shown here is derived from an EMBL/GenBank/DDBJ whole genome shotgun (WGS) entry which is preliminary data.</text>
</comment>
<evidence type="ECO:0000313" key="2">
    <source>
        <dbReference type="EMBL" id="MPM23351.1"/>
    </source>
</evidence>
<name>A0A644Y5X1_9ZZZZ</name>
<proteinExistence type="predicted"/>
<keyword evidence="1" id="KW-1133">Transmembrane helix</keyword>
<keyword evidence="1" id="KW-0812">Transmembrane</keyword>
<reference evidence="2" key="1">
    <citation type="submission" date="2019-08" db="EMBL/GenBank/DDBJ databases">
        <authorList>
            <person name="Kucharzyk K."/>
            <person name="Murdoch R.W."/>
            <person name="Higgins S."/>
            <person name="Loffler F."/>
        </authorList>
    </citation>
    <scope>NUCLEOTIDE SEQUENCE</scope>
</reference>
<gene>
    <name evidence="2" type="ORF">SDC9_69822</name>
</gene>
<organism evidence="2">
    <name type="scientific">bioreactor metagenome</name>
    <dbReference type="NCBI Taxonomy" id="1076179"/>
    <lineage>
        <taxon>unclassified sequences</taxon>
        <taxon>metagenomes</taxon>
        <taxon>ecological metagenomes</taxon>
    </lineage>
</organism>
<sequence length="106" mass="11858">MELIQDGVLAFLAAVGITTCVWLVAGAFLPSRCRNPEVRLLLPLQGDAPTLEADLRELLRTRHTLPSAKILLVDCGMSEDARQTAEYFCHLRRNVELVEAKNLHFD</sequence>
<evidence type="ECO:0000256" key="1">
    <source>
        <dbReference type="SAM" id="Phobius"/>
    </source>
</evidence>